<reference evidence="1 2" key="1">
    <citation type="submission" date="2017-06" db="EMBL/GenBank/DDBJ databases">
        <title>Genome of Fusarium nygamai isolate CS10214.</title>
        <authorList>
            <person name="Gardiner D.M."/>
            <person name="Obanor F."/>
            <person name="Kazan K."/>
        </authorList>
    </citation>
    <scope>NUCLEOTIDE SEQUENCE [LARGE SCALE GENOMIC DNA]</scope>
    <source>
        <strain evidence="1 2">CS10214</strain>
    </source>
</reference>
<proteinExistence type="predicted"/>
<name>A0A2K0VVC0_GIBNY</name>
<comment type="caution">
    <text evidence="1">The sequence shown here is derived from an EMBL/GenBank/DDBJ whole genome shotgun (WGS) entry which is preliminary data.</text>
</comment>
<gene>
    <name evidence="1" type="ORF">FNYG_12725</name>
</gene>
<dbReference type="OrthoDB" id="10306642at2759"/>
<evidence type="ECO:0000313" key="1">
    <source>
        <dbReference type="EMBL" id="PNP73976.1"/>
    </source>
</evidence>
<dbReference type="AlphaFoldDB" id="A0A2K0VVC0"/>
<organism evidence="1 2">
    <name type="scientific">Gibberella nygamai</name>
    <name type="common">Bean root rot disease fungus</name>
    <name type="synonym">Fusarium nygamai</name>
    <dbReference type="NCBI Taxonomy" id="42673"/>
    <lineage>
        <taxon>Eukaryota</taxon>
        <taxon>Fungi</taxon>
        <taxon>Dikarya</taxon>
        <taxon>Ascomycota</taxon>
        <taxon>Pezizomycotina</taxon>
        <taxon>Sordariomycetes</taxon>
        <taxon>Hypocreomycetidae</taxon>
        <taxon>Hypocreales</taxon>
        <taxon>Nectriaceae</taxon>
        <taxon>Fusarium</taxon>
        <taxon>Fusarium fujikuroi species complex</taxon>
    </lineage>
</organism>
<protein>
    <submittedName>
        <fullName evidence="1">Uncharacterized protein</fullName>
    </submittedName>
</protein>
<keyword evidence="2" id="KW-1185">Reference proteome</keyword>
<evidence type="ECO:0000313" key="2">
    <source>
        <dbReference type="Proteomes" id="UP000236664"/>
    </source>
</evidence>
<accession>A0A2K0VVC0</accession>
<sequence length="151" mass="16099">MRHGVELTKLQLGFNLSFHHIPEREACASHTKLTTSIAIRLNGEKPRHRTVVPIGTTSSGGADIMAAELLASEKDVPSESNGVGSIGEVLAALTLKFVEQNHGFLKASSGAELKSSTLSGQALKDQRKLHAPGLFWKAQVQGPVFVGHQAI</sequence>
<dbReference type="EMBL" id="MTQA01000226">
    <property type="protein sequence ID" value="PNP73976.1"/>
    <property type="molecule type" value="Genomic_DNA"/>
</dbReference>
<dbReference type="Proteomes" id="UP000236664">
    <property type="component" value="Unassembled WGS sequence"/>
</dbReference>